<evidence type="ECO:0000256" key="3">
    <source>
        <dbReference type="ARBA" id="ARBA00022692"/>
    </source>
</evidence>
<keyword evidence="4 7" id="KW-1133">Transmembrane helix</keyword>
<feature type="transmembrane region" description="Helical" evidence="7">
    <location>
        <begin position="99"/>
        <end position="118"/>
    </location>
</feature>
<dbReference type="PANTHER" id="PTHR10165:SF103">
    <property type="entry name" value="PHOSPHOLIPID PHOSPHATASE HOMOLOG 1.2 HOMOLOG"/>
    <property type="match status" value="1"/>
</dbReference>
<comment type="subcellular location">
    <subcellularLocation>
        <location evidence="1">Membrane</location>
        <topology evidence="1">Multi-pass membrane protein</topology>
    </subcellularLocation>
</comment>
<feature type="region of interest" description="Disordered" evidence="6">
    <location>
        <begin position="170"/>
        <end position="204"/>
    </location>
</feature>
<evidence type="ECO:0000256" key="7">
    <source>
        <dbReference type="SAM" id="Phobius"/>
    </source>
</evidence>
<evidence type="ECO:0000259" key="8">
    <source>
        <dbReference type="SMART" id="SM00014"/>
    </source>
</evidence>
<sequence length="204" mass="23125">MYERNYDVFTNTLEEVLNSRLEAMNRMRMAMFANFVKLKSIGHDGALIYFNLEDIFKVEIGEGTLVDKKSFPSGHSSVSMYNAVFIVIYVGLRIPSKRSFIGLGYLLQSAVLGLAFYVCLSRITDHKHHWSDVLIGGFIGTFLAIVIPYIITKRYYSMWKQEIGTDSRELESQSVPTYTPHGHQVKSPPTSNLSQGKMPGVNRN</sequence>
<dbReference type="InterPro" id="IPR036938">
    <property type="entry name" value="PAP2/HPO_sf"/>
</dbReference>
<dbReference type="SMART" id="SM00014">
    <property type="entry name" value="acidPPc"/>
    <property type="match status" value="1"/>
</dbReference>
<dbReference type="GO" id="GO:0016020">
    <property type="term" value="C:membrane"/>
    <property type="evidence" value="ECO:0007669"/>
    <property type="project" value="UniProtKB-SubCell"/>
</dbReference>
<dbReference type="PANTHER" id="PTHR10165">
    <property type="entry name" value="LIPID PHOSPHATE PHOSPHATASE"/>
    <property type="match status" value="1"/>
</dbReference>
<comment type="similarity">
    <text evidence="2">Belongs to the PA-phosphatase related phosphoesterase family.</text>
</comment>
<evidence type="ECO:0000256" key="1">
    <source>
        <dbReference type="ARBA" id="ARBA00004141"/>
    </source>
</evidence>
<feature type="transmembrane region" description="Helical" evidence="7">
    <location>
        <begin position="74"/>
        <end position="92"/>
    </location>
</feature>
<feature type="domain" description="Phosphatidic acid phosphatase type 2/haloperoxidase" evidence="8">
    <location>
        <begin position="19"/>
        <end position="148"/>
    </location>
</feature>
<reference evidence="9 10" key="1">
    <citation type="submission" date="2024-11" db="EMBL/GenBank/DDBJ databases">
        <title>Adaptive evolution of stress response genes in parasites aligns with host niche diversity.</title>
        <authorList>
            <person name="Hahn C."/>
            <person name="Resl P."/>
        </authorList>
    </citation>
    <scope>NUCLEOTIDE SEQUENCE [LARGE SCALE GENOMIC DNA]</scope>
    <source>
        <strain evidence="9">EGGRZ-B1_66</strain>
        <tissue evidence="9">Body</tissue>
    </source>
</reference>
<organism evidence="9 10">
    <name type="scientific">Cichlidogyrus casuarinus</name>
    <dbReference type="NCBI Taxonomy" id="1844966"/>
    <lineage>
        <taxon>Eukaryota</taxon>
        <taxon>Metazoa</taxon>
        <taxon>Spiralia</taxon>
        <taxon>Lophotrochozoa</taxon>
        <taxon>Platyhelminthes</taxon>
        <taxon>Monogenea</taxon>
        <taxon>Monopisthocotylea</taxon>
        <taxon>Dactylogyridea</taxon>
        <taxon>Ancyrocephalidae</taxon>
        <taxon>Cichlidogyrus</taxon>
    </lineage>
</organism>
<keyword evidence="10" id="KW-1185">Reference proteome</keyword>
<dbReference type="Pfam" id="PF01569">
    <property type="entry name" value="PAP2"/>
    <property type="match status" value="1"/>
</dbReference>
<name>A0ABD2Q8K0_9PLAT</name>
<evidence type="ECO:0000256" key="5">
    <source>
        <dbReference type="ARBA" id="ARBA00023136"/>
    </source>
</evidence>
<evidence type="ECO:0000313" key="10">
    <source>
        <dbReference type="Proteomes" id="UP001626550"/>
    </source>
</evidence>
<accession>A0ABD2Q8K0</accession>
<dbReference type="EMBL" id="JBJKFK010000643">
    <property type="protein sequence ID" value="KAL3315894.1"/>
    <property type="molecule type" value="Genomic_DNA"/>
</dbReference>
<dbReference type="InterPro" id="IPR043216">
    <property type="entry name" value="PAP-like"/>
</dbReference>
<dbReference type="Gene3D" id="1.20.144.10">
    <property type="entry name" value="Phosphatidic acid phosphatase type 2/haloperoxidase"/>
    <property type="match status" value="1"/>
</dbReference>
<evidence type="ECO:0000313" key="9">
    <source>
        <dbReference type="EMBL" id="KAL3315894.1"/>
    </source>
</evidence>
<comment type="caution">
    <text evidence="9">The sequence shown here is derived from an EMBL/GenBank/DDBJ whole genome shotgun (WGS) entry which is preliminary data.</text>
</comment>
<gene>
    <name evidence="9" type="primary">PPAP2B</name>
    <name evidence="9" type="ORF">Ciccas_005458</name>
</gene>
<dbReference type="Proteomes" id="UP001626550">
    <property type="component" value="Unassembled WGS sequence"/>
</dbReference>
<evidence type="ECO:0000256" key="4">
    <source>
        <dbReference type="ARBA" id="ARBA00022989"/>
    </source>
</evidence>
<keyword evidence="5 7" id="KW-0472">Membrane</keyword>
<protein>
    <submittedName>
        <fullName evidence="9">Phospholipid phosphatase 3</fullName>
    </submittedName>
</protein>
<dbReference type="AlphaFoldDB" id="A0ABD2Q8K0"/>
<evidence type="ECO:0000256" key="2">
    <source>
        <dbReference type="ARBA" id="ARBA00008816"/>
    </source>
</evidence>
<evidence type="ECO:0000256" key="6">
    <source>
        <dbReference type="SAM" id="MobiDB-lite"/>
    </source>
</evidence>
<dbReference type="SUPFAM" id="SSF48317">
    <property type="entry name" value="Acid phosphatase/Vanadium-dependent haloperoxidase"/>
    <property type="match status" value="1"/>
</dbReference>
<proteinExistence type="inferred from homology"/>
<feature type="transmembrane region" description="Helical" evidence="7">
    <location>
        <begin position="130"/>
        <end position="151"/>
    </location>
</feature>
<keyword evidence="3 7" id="KW-0812">Transmembrane</keyword>
<dbReference type="InterPro" id="IPR000326">
    <property type="entry name" value="PAP2/HPO"/>
</dbReference>